<dbReference type="GO" id="GO:0005829">
    <property type="term" value="C:cytosol"/>
    <property type="evidence" value="ECO:0007669"/>
    <property type="project" value="TreeGrafter"/>
</dbReference>
<evidence type="ECO:0000256" key="1">
    <source>
        <dbReference type="ARBA" id="ARBA00022598"/>
    </source>
</evidence>
<dbReference type="HAMAP" id="MF_01428">
    <property type="entry name" value="Glu_Q_tRNA_synth"/>
    <property type="match status" value="1"/>
</dbReference>
<dbReference type="AlphaFoldDB" id="A0A0F9X3G1"/>
<dbReference type="InterPro" id="IPR014729">
    <property type="entry name" value="Rossmann-like_a/b/a_fold"/>
</dbReference>
<keyword evidence="6" id="KW-0030">Aminoacyl-tRNA synthetase</keyword>
<dbReference type="SUPFAM" id="SSF52374">
    <property type="entry name" value="Nucleotidylyl transferase"/>
    <property type="match status" value="1"/>
</dbReference>
<dbReference type="InterPro" id="IPR049940">
    <property type="entry name" value="GluQ/Sye"/>
</dbReference>
<dbReference type="NCBIfam" id="NF004314">
    <property type="entry name" value="PRK05710.1-3"/>
    <property type="match status" value="1"/>
</dbReference>
<dbReference type="PANTHER" id="PTHR43311:SF1">
    <property type="entry name" value="GLUTAMYL-Q TRNA(ASP) SYNTHETASE"/>
    <property type="match status" value="1"/>
</dbReference>
<dbReference type="NCBIfam" id="TIGR03838">
    <property type="entry name" value="queuosine_YadB"/>
    <property type="match status" value="1"/>
</dbReference>
<dbReference type="GO" id="GO:0008270">
    <property type="term" value="F:zinc ion binding"/>
    <property type="evidence" value="ECO:0007669"/>
    <property type="project" value="InterPro"/>
</dbReference>
<keyword evidence="5" id="KW-0067">ATP-binding</keyword>
<accession>A0A0F9X3G1</accession>
<keyword evidence="1" id="KW-0436">Ligase</keyword>
<dbReference type="GO" id="GO:0005524">
    <property type="term" value="F:ATP binding"/>
    <property type="evidence" value="ECO:0007669"/>
    <property type="project" value="UniProtKB-KW"/>
</dbReference>
<dbReference type="EMBL" id="LAZR01000152">
    <property type="protein sequence ID" value="KKN86038.1"/>
    <property type="molecule type" value="Genomic_DNA"/>
</dbReference>
<dbReference type="PANTHER" id="PTHR43311">
    <property type="entry name" value="GLUTAMATE--TRNA LIGASE"/>
    <property type="match status" value="1"/>
</dbReference>
<evidence type="ECO:0000313" key="8">
    <source>
        <dbReference type="EMBL" id="KKN86038.1"/>
    </source>
</evidence>
<dbReference type="InterPro" id="IPR000924">
    <property type="entry name" value="Glu/Gln-tRNA-synth"/>
</dbReference>
<feature type="domain" description="Glutamyl/glutaminyl-tRNA synthetase class Ib catalytic" evidence="7">
    <location>
        <begin position="9"/>
        <end position="234"/>
    </location>
</feature>
<gene>
    <name evidence="8" type="ORF">LCGC14_0272330</name>
</gene>
<dbReference type="Gene3D" id="3.40.50.620">
    <property type="entry name" value="HUPs"/>
    <property type="match status" value="1"/>
</dbReference>
<organism evidence="8">
    <name type="scientific">marine sediment metagenome</name>
    <dbReference type="NCBI Taxonomy" id="412755"/>
    <lineage>
        <taxon>unclassified sequences</taxon>
        <taxon>metagenomes</taxon>
        <taxon>ecological metagenomes</taxon>
    </lineage>
</organism>
<evidence type="ECO:0000256" key="6">
    <source>
        <dbReference type="ARBA" id="ARBA00023146"/>
    </source>
</evidence>
<evidence type="ECO:0000256" key="5">
    <source>
        <dbReference type="ARBA" id="ARBA00022840"/>
    </source>
</evidence>
<keyword evidence="3" id="KW-0547">Nucleotide-binding</keyword>
<dbReference type="InterPro" id="IPR022380">
    <property type="entry name" value="Glu-Q_tRNA(Asp)_Synthase"/>
</dbReference>
<dbReference type="Pfam" id="PF00749">
    <property type="entry name" value="tRNA-synt_1c"/>
    <property type="match status" value="1"/>
</dbReference>
<dbReference type="GO" id="GO:0004818">
    <property type="term" value="F:glutamate-tRNA ligase activity"/>
    <property type="evidence" value="ECO:0007669"/>
    <property type="project" value="TreeGrafter"/>
</dbReference>
<evidence type="ECO:0000256" key="4">
    <source>
        <dbReference type="ARBA" id="ARBA00022833"/>
    </source>
</evidence>
<dbReference type="GO" id="GO:0006424">
    <property type="term" value="P:glutamyl-tRNA aminoacylation"/>
    <property type="evidence" value="ECO:0007669"/>
    <property type="project" value="InterPro"/>
</dbReference>
<evidence type="ECO:0000259" key="7">
    <source>
        <dbReference type="Pfam" id="PF00749"/>
    </source>
</evidence>
<sequence>MHPQPYIGRFAPTPSGHLHFGSLLAALASYLDARSHAGSWLLRVEDLDQPRCVPGATDHILRTLEAYGMVWDGEVIRQNQRVALYQQVIDNWLDSGLAYYCDCSRQHIAKHGGVYPGTCRNRHLPFAHTHAVRVQAPQHEICFTDRLQGYFGQRLAAEVGDFVVKRRDGVIAYQLAVVIDDIAQGVTDIVRGADLIDSTPRQLWLYQLLKSEPPRYLHIPLVMRQQGEKLSKRLASPPIDTSMAPATLFKAIAALAQEPPADLRNAPVGEQLAWASNNWSPERLPAALQLLESTLPQA</sequence>
<dbReference type="InterPro" id="IPR020058">
    <property type="entry name" value="Glu/Gln-tRNA-synth_Ib_cat-dom"/>
</dbReference>
<comment type="caution">
    <text evidence="8">The sequence shown here is derived from an EMBL/GenBank/DDBJ whole genome shotgun (WGS) entry which is preliminary data.</text>
</comment>
<evidence type="ECO:0000256" key="3">
    <source>
        <dbReference type="ARBA" id="ARBA00022741"/>
    </source>
</evidence>
<dbReference type="FunFam" id="3.40.50.620:FF:000093">
    <property type="entry name" value="Glutamyl-Q tRNA(Asp) synthetase"/>
    <property type="match status" value="1"/>
</dbReference>
<keyword evidence="4" id="KW-0862">Zinc</keyword>
<protein>
    <recommendedName>
        <fullName evidence="7">Glutamyl/glutaminyl-tRNA synthetase class Ib catalytic domain-containing protein</fullName>
    </recommendedName>
</protein>
<evidence type="ECO:0000256" key="2">
    <source>
        <dbReference type="ARBA" id="ARBA00022723"/>
    </source>
</evidence>
<reference evidence="8" key="1">
    <citation type="journal article" date="2015" name="Nature">
        <title>Complex archaea that bridge the gap between prokaryotes and eukaryotes.</title>
        <authorList>
            <person name="Spang A."/>
            <person name="Saw J.H."/>
            <person name="Jorgensen S.L."/>
            <person name="Zaremba-Niedzwiedzka K."/>
            <person name="Martijn J."/>
            <person name="Lind A.E."/>
            <person name="van Eijk R."/>
            <person name="Schleper C."/>
            <person name="Guy L."/>
            <person name="Ettema T.J."/>
        </authorList>
    </citation>
    <scope>NUCLEOTIDE SEQUENCE</scope>
</reference>
<proteinExistence type="inferred from homology"/>
<name>A0A0F9X3G1_9ZZZZ</name>
<keyword evidence="2" id="KW-0479">Metal-binding</keyword>
<dbReference type="GO" id="GO:0006400">
    <property type="term" value="P:tRNA modification"/>
    <property type="evidence" value="ECO:0007669"/>
    <property type="project" value="InterPro"/>
</dbReference>
<dbReference type="PRINTS" id="PR00987">
    <property type="entry name" value="TRNASYNTHGLU"/>
</dbReference>